<evidence type="ECO:0000313" key="4">
    <source>
        <dbReference type="Proteomes" id="UP001154078"/>
    </source>
</evidence>
<name>A0A9P0B5Z5_BRAAE</name>
<dbReference type="OrthoDB" id="8069116at2759"/>
<dbReference type="AlphaFoldDB" id="A0A9P0B5Z5"/>
<sequence length="238" mass="26467">MGGRTILVGEFMVVIIFVLNLSCLYAYRTDDAKLHLKLKDKNTIVKTIRIGDKVLIEEYKITEGPDTRFLLYETEEDGDVDNDNEYDDTQSPLESWSVVWYIASFGGLVAFFLVVSCSEWCCRRNASRNCRSSSDSTRQVAPDVPPPSYEQFAPPPYESLTLKGGEKSEFDVYVVPVEAMSSLMRNNGGNIEDAPPSYYMASERYLVRDKGNGDVAVASSSKESSVVVDVSLLESTGT</sequence>
<feature type="compositionally biased region" description="Pro residues" evidence="1">
    <location>
        <begin position="143"/>
        <end position="157"/>
    </location>
</feature>
<keyword evidence="4" id="KW-1185">Reference proteome</keyword>
<reference evidence="3" key="1">
    <citation type="submission" date="2021-12" db="EMBL/GenBank/DDBJ databases">
        <authorList>
            <person name="King R."/>
        </authorList>
    </citation>
    <scope>NUCLEOTIDE SEQUENCE</scope>
</reference>
<evidence type="ECO:0008006" key="5">
    <source>
        <dbReference type="Google" id="ProtNLM"/>
    </source>
</evidence>
<feature type="transmembrane region" description="Helical" evidence="2">
    <location>
        <begin position="7"/>
        <end position="27"/>
    </location>
</feature>
<dbReference type="Proteomes" id="UP001154078">
    <property type="component" value="Chromosome 4"/>
</dbReference>
<dbReference type="EMBL" id="OV121135">
    <property type="protein sequence ID" value="CAH0556141.1"/>
    <property type="molecule type" value="Genomic_DNA"/>
</dbReference>
<organism evidence="3 4">
    <name type="scientific">Brassicogethes aeneus</name>
    <name type="common">Rape pollen beetle</name>
    <name type="synonym">Meligethes aeneus</name>
    <dbReference type="NCBI Taxonomy" id="1431903"/>
    <lineage>
        <taxon>Eukaryota</taxon>
        <taxon>Metazoa</taxon>
        <taxon>Ecdysozoa</taxon>
        <taxon>Arthropoda</taxon>
        <taxon>Hexapoda</taxon>
        <taxon>Insecta</taxon>
        <taxon>Pterygota</taxon>
        <taxon>Neoptera</taxon>
        <taxon>Endopterygota</taxon>
        <taxon>Coleoptera</taxon>
        <taxon>Polyphaga</taxon>
        <taxon>Cucujiformia</taxon>
        <taxon>Nitidulidae</taxon>
        <taxon>Meligethinae</taxon>
        <taxon>Brassicogethes</taxon>
    </lineage>
</organism>
<evidence type="ECO:0000256" key="1">
    <source>
        <dbReference type="SAM" id="MobiDB-lite"/>
    </source>
</evidence>
<feature type="transmembrane region" description="Helical" evidence="2">
    <location>
        <begin position="98"/>
        <end position="122"/>
    </location>
</feature>
<proteinExistence type="predicted"/>
<keyword evidence="2" id="KW-1133">Transmembrane helix</keyword>
<gene>
    <name evidence="3" type="ORF">MELIAE_LOCUS7321</name>
</gene>
<feature type="compositionally biased region" description="Low complexity" evidence="1">
    <location>
        <begin position="128"/>
        <end position="138"/>
    </location>
</feature>
<keyword evidence="2" id="KW-0472">Membrane</keyword>
<feature type="region of interest" description="Disordered" evidence="1">
    <location>
        <begin position="128"/>
        <end position="157"/>
    </location>
</feature>
<evidence type="ECO:0000256" key="2">
    <source>
        <dbReference type="SAM" id="Phobius"/>
    </source>
</evidence>
<protein>
    <recommendedName>
        <fullName evidence="5">Transmembrane protein</fullName>
    </recommendedName>
</protein>
<accession>A0A9P0B5Z5</accession>
<keyword evidence="2" id="KW-0812">Transmembrane</keyword>
<evidence type="ECO:0000313" key="3">
    <source>
        <dbReference type="EMBL" id="CAH0556141.1"/>
    </source>
</evidence>